<name>A0A9W7E2X1_9STRA</name>
<protein>
    <recommendedName>
        <fullName evidence="4">AP2/ERF domain-containing protein</fullName>
    </recommendedName>
</protein>
<gene>
    <name evidence="2" type="ORF">TrRE_jg13136</name>
</gene>
<proteinExistence type="predicted"/>
<keyword evidence="3" id="KW-1185">Reference proteome</keyword>
<dbReference type="SUPFAM" id="SSF54171">
    <property type="entry name" value="DNA-binding domain"/>
    <property type="match status" value="1"/>
</dbReference>
<dbReference type="Proteomes" id="UP001165082">
    <property type="component" value="Unassembled WGS sequence"/>
</dbReference>
<feature type="non-terminal residue" evidence="2">
    <location>
        <position position="1"/>
    </location>
</feature>
<dbReference type="GO" id="GO:0003677">
    <property type="term" value="F:DNA binding"/>
    <property type="evidence" value="ECO:0007669"/>
    <property type="project" value="InterPro"/>
</dbReference>
<evidence type="ECO:0008006" key="4">
    <source>
        <dbReference type="Google" id="ProtNLM"/>
    </source>
</evidence>
<comment type="caution">
    <text evidence="2">The sequence shown here is derived from an EMBL/GenBank/DDBJ whole genome shotgun (WGS) entry which is preliminary data.</text>
</comment>
<sequence>VHLDKILSINSPSFFRQVPRSMSFPPASPTSPTPSESNAARTLVEVGSPKVGYSSSPCLGAVPNPVLLSADPSSHPACSLAADQGRLDLQNRTVMSPIVNATSTTTTPFLSPICGVGGELRKTGGEAAEERASFPSSPSEAGVGGIGGIERGVWGRNCKLEIFGRREEEEEEVGAGVMEEVEYDHYKEYMNMIGNLRSGVKTPDGKGFDGHFLSAPSSSSLSSSSICVLQPSASSAQQSRPSGKWQAQLYYSGKSRYIGVYDSLAEASLAHEVARETLGAGNEGG</sequence>
<dbReference type="InterPro" id="IPR016177">
    <property type="entry name" value="DNA-bd_dom_sf"/>
</dbReference>
<evidence type="ECO:0000256" key="1">
    <source>
        <dbReference type="SAM" id="MobiDB-lite"/>
    </source>
</evidence>
<accession>A0A9W7E2X1</accession>
<feature type="region of interest" description="Disordered" evidence="1">
    <location>
        <begin position="19"/>
        <end position="39"/>
    </location>
</feature>
<evidence type="ECO:0000313" key="2">
    <source>
        <dbReference type="EMBL" id="GMH60253.1"/>
    </source>
</evidence>
<feature type="non-terminal residue" evidence="2">
    <location>
        <position position="285"/>
    </location>
</feature>
<organism evidence="2 3">
    <name type="scientific">Triparma retinervis</name>
    <dbReference type="NCBI Taxonomy" id="2557542"/>
    <lineage>
        <taxon>Eukaryota</taxon>
        <taxon>Sar</taxon>
        <taxon>Stramenopiles</taxon>
        <taxon>Ochrophyta</taxon>
        <taxon>Bolidophyceae</taxon>
        <taxon>Parmales</taxon>
        <taxon>Triparmaceae</taxon>
        <taxon>Triparma</taxon>
    </lineage>
</organism>
<evidence type="ECO:0000313" key="3">
    <source>
        <dbReference type="Proteomes" id="UP001165082"/>
    </source>
</evidence>
<dbReference type="AlphaFoldDB" id="A0A9W7E2X1"/>
<dbReference type="OrthoDB" id="49610at2759"/>
<reference evidence="2" key="1">
    <citation type="submission" date="2022-07" db="EMBL/GenBank/DDBJ databases">
        <title>Genome analysis of Parmales, a sister group of diatoms, reveals the evolutionary specialization of diatoms from phago-mixotrophs to photoautotrophs.</title>
        <authorList>
            <person name="Ban H."/>
            <person name="Sato S."/>
            <person name="Yoshikawa S."/>
            <person name="Kazumasa Y."/>
            <person name="Nakamura Y."/>
            <person name="Ichinomiya M."/>
            <person name="Saitoh K."/>
            <person name="Sato N."/>
            <person name="Blanc-Mathieu R."/>
            <person name="Endo H."/>
            <person name="Kuwata A."/>
            <person name="Ogata H."/>
        </authorList>
    </citation>
    <scope>NUCLEOTIDE SEQUENCE</scope>
</reference>
<dbReference type="EMBL" id="BRXZ01002349">
    <property type="protein sequence ID" value="GMH60253.1"/>
    <property type="molecule type" value="Genomic_DNA"/>
</dbReference>